<reference evidence="3" key="2">
    <citation type="submission" date="2022-01" db="EMBL/GenBank/DDBJ databases">
        <authorList>
            <person name="Yamashiro T."/>
            <person name="Shiraishi A."/>
            <person name="Satake H."/>
            <person name="Nakayama K."/>
        </authorList>
    </citation>
    <scope>NUCLEOTIDE SEQUENCE</scope>
</reference>
<dbReference type="SUPFAM" id="SSF75632">
    <property type="entry name" value="Cullin homology domain"/>
    <property type="match status" value="1"/>
</dbReference>
<dbReference type="InterPro" id="IPR036390">
    <property type="entry name" value="WH_DNA-bd_sf"/>
</dbReference>
<dbReference type="SUPFAM" id="SSF46785">
    <property type="entry name" value="Winged helix' DNA-binding domain"/>
    <property type="match status" value="1"/>
</dbReference>
<dbReference type="InterPro" id="IPR045093">
    <property type="entry name" value="Cullin"/>
</dbReference>
<evidence type="ECO:0000259" key="2">
    <source>
        <dbReference type="PROSITE" id="PS50069"/>
    </source>
</evidence>
<dbReference type="EMBL" id="BQNB010017504">
    <property type="protein sequence ID" value="GJT63969.1"/>
    <property type="molecule type" value="Genomic_DNA"/>
</dbReference>
<dbReference type="InterPro" id="IPR036388">
    <property type="entry name" value="WH-like_DNA-bd_sf"/>
</dbReference>
<proteinExistence type="inferred from homology"/>
<evidence type="ECO:0000256" key="1">
    <source>
        <dbReference type="PROSITE-ProRule" id="PRU00330"/>
    </source>
</evidence>
<comment type="caution">
    <text evidence="3">The sequence shown here is derived from an EMBL/GenBank/DDBJ whole genome shotgun (WGS) entry which is preliminary data.</text>
</comment>
<feature type="domain" description="Cullin family profile" evidence="2">
    <location>
        <begin position="1"/>
        <end position="53"/>
    </location>
</feature>
<evidence type="ECO:0000313" key="3">
    <source>
        <dbReference type="EMBL" id="GJT63969.1"/>
    </source>
</evidence>
<accession>A0ABQ5FLH6</accession>
<evidence type="ECO:0000313" key="4">
    <source>
        <dbReference type="Proteomes" id="UP001151760"/>
    </source>
</evidence>
<gene>
    <name evidence="3" type="ORF">Tco_1015449</name>
</gene>
<sequence>MLKDVKTSFDTMKGFYEDTKPADGPRLCVHVLSTGSWPSQLTRITTCNLPPEIIQQPTGIWSNGKGVIAFWAGPNLVVWARYAFWARGHVATNCRSKKNNAEQLSYKEIQQAVEIPTMELKRSVMVANMVSEPKKQETVQTVEKDRKQQIDALISDMAGSGTEAAHKEQDPGKLVMVQNLEVGRKPQIDASILKIMKANGIMNCNDLVREVTKQLQSKIRTNPAIIEGLNLLILESFVIFM</sequence>
<protein>
    <submittedName>
        <fullName evidence="3">Cullin 3</fullName>
    </submittedName>
</protein>
<reference evidence="3" key="1">
    <citation type="journal article" date="2022" name="Int. J. Mol. Sci.">
        <title>Draft Genome of Tanacetum Coccineum: Genomic Comparison of Closely Related Tanacetum-Family Plants.</title>
        <authorList>
            <person name="Yamashiro T."/>
            <person name="Shiraishi A."/>
            <person name="Nakayama K."/>
            <person name="Satake H."/>
        </authorList>
    </citation>
    <scope>NUCLEOTIDE SEQUENCE</scope>
</reference>
<dbReference type="PANTHER" id="PTHR11932">
    <property type="entry name" value="CULLIN"/>
    <property type="match status" value="1"/>
</dbReference>
<dbReference type="InterPro" id="IPR016158">
    <property type="entry name" value="Cullin_homology"/>
</dbReference>
<dbReference type="PROSITE" id="PS50069">
    <property type="entry name" value="CULLIN_2"/>
    <property type="match status" value="1"/>
</dbReference>
<dbReference type="Proteomes" id="UP001151760">
    <property type="component" value="Unassembled WGS sequence"/>
</dbReference>
<keyword evidence="4" id="KW-1185">Reference proteome</keyword>
<name>A0ABQ5FLH6_9ASTR</name>
<dbReference type="InterPro" id="IPR036317">
    <property type="entry name" value="Cullin_homology_sf"/>
</dbReference>
<organism evidence="3 4">
    <name type="scientific">Tanacetum coccineum</name>
    <dbReference type="NCBI Taxonomy" id="301880"/>
    <lineage>
        <taxon>Eukaryota</taxon>
        <taxon>Viridiplantae</taxon>
        <taxon>Streptophyta</taxon>
        <taxon>Embryophyta</taxon>
        <taxon>Tracheophyta</taxon>
        <taxon>Spermatophyta</taxon>
        <taxon>Magnoliopsida</taxon>
        <taxon>eudicotyledons</taxon>
        <taxon>Gunneridae</taxon>
        <taxon>Pentapetalae</taxon>
        <taxon>asterids</taxon>
        <taxon>campanulids</taxon>
        <taxon>Asterales</taxon>
        <taxon>Asteraceae</taxon>
        <taxon>Asteroideae</taxon>
        <taxon>Anthemideae</taxon>
        <taxon>Anthemidinae</taxon>
        <taxon>Tanacetum</taxon>
    </lineage>
</organism>
<comment type="similarity">
    <text evidence="1">Belongs to the cullin family.</text>
</comment>
<dbReference type="Gene3D" id="1.10.10.10">
    <property type="entry name" value="Winged helix-like DNA-binding domain superfamily/Winged helix DNA-binding domain"/>
    <property type="match status" value="1"/>
</dbReference>